<dbReference type="PROSITE" id="PS51387">
    <property type="entry name" value="FAD_PCMH"/>
    <property type="match status" value="1"/>
</dbReference>
<evidence type="ECO:0000256" key="2">
    <source>
        <dbReference type="ARBA" id="ARBA00003921"/>
    </source>
</evidence>
<comment type="catalytic activity">
    <reaction evidence="19 20">
        <text>UDP-N-acetyl-alpha-D-muramate + NADP(+) = UDP-N-acetyl-3-O-(1-carboxyvinyl)-alpha-D-glucosamine + NADPH + H(+)</text>
        <dbReference type="Rhea" id="RHEA:12248"/>
        <dbReference type="ChEBI" id="CHEBI:15378"/>
        <dbReference type="ChEBI" id="CHEBI:57783"/>
        <dbReference type="ChEBI" id="CHEBI:58349"/>
        <dbReference type="ChEBI" id="CHEBI:68483"/>
        <dbReference type="ChEBI" id="CHEBI:70757"/>
        <dbReference type="EC" id="1.3.1.98"/>
    </reaction>
</comment>
<evidence type="ECO:0000256" key="10">
    <source>
        <dbReference type="ARBA" id="ARBA00022630"/>
    </source>
</evidence>
<dbReference type="Pfam" id="PF01565">
    <property type="entry name" value="FAD_binding_4"/>
    <property type="match status" value="1"/>
</dbReference>
<comment type="function">
    <text evidence="2 20">Cell wall formation.</text>
</comment>
<dbReference type="InterPro" id="IPR011601">
    <property type="entry name" value="MurB_C"/>
</dbReference>
<evidence type="ECO:0000256" key="20">
    <source>
        <dbReference type="HAMAP-Rule" id="MF_00037"/>
    </source>
</evidence>
<comment type="pathway">
    <text evidence="4 20">Cell wall biogenesis; peptidoglycan biosynthesis.</text>
</comment>
<feature type="active site" evidence="20">
    <location>
        <position position="179"/>
    </location>
</feature>
<evidence type="ECO:0000256" key="7">
    <source>
        <dbReference type="ARBA" id="ARBA00015188"/>
    </source>
</evidence>
<name>A0ABM9I7F4_9GAMM</name>
<dbReference type="InterPro" id="IPR036635">
    <property type="entry name" value="MurB_C_sf"/>
</dbReference>
<dbReference type="Pfam" id="PF02873">
    <property type="entry name" value="MurB_C"/>
    <property type="match status" value="1"/>
</dbReference>
<keyword evidence="16 20" id="KW-0131">Cell cycle</keyword>
<evidence type="ECO:0000256" key="18">
    <source>
        <dbReference type="ARBA" id="ARBA00031026"/>
    </source>
</evidence>
<dbReference type="Proteomes" id="UP001162030">
    <property type="component" value="Chromosome"/>
</dbReference>
<sequence>MTAVCNDGVSASRPVGLRGELRFNEPLANHTSWRVGGPADRFYLPADADDLILFLRSLHPDEPVFWLGLGSNLLVRDGGIRGTVICTRNRLRQLRRKDHQSIYVEVGVPCAHVARFCLEQALTGAEFLAGIPGTMGGALAMNAGAFGGETWSLVQRILTVDRTGVLWDREPADFVIGYRSVKKPENEWFLACELRLRSGDTAVGRKRIRDLLAKRNASQPINLPSCGSVFRNPQGDYAARLIEACGLKGYRIGGAYVSEKHANFIINSGAATAADIEALILLIQARVEEKFGQRLVPEVRIVGERSRGESE</sequence>
<evidence type="ECO:0000256" key="15">
    <source>
        <dbReference type="ARBA" id="ARBA00023002"/>
    </source>
</evidence>
<feature type="active site" description="Proton donor" evidence="20">
    <location>
        <position position="228"/>
    </location>
</feature>
<evidence type="ECO:0000256" key="16">
    <source>
        <dbReference type="ARBA" id="ARBA00023306"/>
    </source>
</evidence>
<evidence type="ECO:0000256" key="14">
    <source>
        <dbReference type="ARBA" id="ARBA00022984"/>
    </source>
</evidence>
<reference evidence="22 23" key="1">
    <citation type="submission" date="2023-03" db="EMBL/GenBank/DDBJ databases">
        <authorList>
            <person name="Pearce D."/>
        </authorList>
    </citation>
    <scope>NUCLEOTIDE SEQUENCE [LARGE SCALE GENOMIC DNA]</scope>
    <source>
        <strain evidence="22">Msz</strain>
    </source>
</reference>
<gene>
    <name evidence="20 22" type="primary">murB</name>
    <name evidence="22" type="ORF">MSZNOR_4243</name>
</gene>
<evidence type="ECO:0000256" key="19">
    <source>
        <dbReference type="ARBA" id="ARBA00048914"/>
    </source>
</evidence>
<dbReference type="HAMAP" id="MF_00037">
    <property type="entry name" value="MurB"/>
    <property type="match status" value="1"/>
</dbReference>
<evidence type="ECO:0000256" key="1">
    <source>
        <dbReference type="ARBA" id="ARBA00001974"/>
    </source>
</evidence>
<comment type="subcellular location">
    <subcellularLocation>
        <location evidence="3 20">Cytoplasm</location>
    </subcellularLocation>
</comment>
<evidence type="ECO:0000256" key="5">
    <source>
        <dbReference type="ARBA" id="ARBA00010485"/>
    </source>
</evidence>
<accession>A0ABM9I7F4</accession>
<evidence type="ECO:0000256" key="8">
    <source>
        <dbReference type="ARBA" id="ARBA00022490"/>
    </source>
</evidence>
<dbReference type="EC" id="1.3.1.98" evidence="6 20"/>
<comment type="cofactor">
    <cofactor evidence="1 20">
        <name>FAD</name>
        <dbReference type="ChEBI" id="CHEBI:57692"/>
    </cofactor>
</comment>
<keyword evidence="23" id="KW-1185">Reference proteome</keyword>
<keyword evidence="14 20" id="KW-0573">Peptidoglycan synthesis</keyword>
<dbReference type="NCBIfam" id="NF010480">
    <property type="entry name" value="PRK13905.1"/>
    <property type="match status" value="1"/>
</dbReference>
<dbReference type="NCBIfam" id="TIGR00179">
    <property type="entry name" value="murB"/>
    <property type="match status" value="1"/>
</dbReference>
<evidence type="ECO:0000256" key="11">
    <source>
        <dbReference type="ARBA" id="ARBA00022827"/>
    </source>
</evidence>
<dbReference type="EMBL" id="OX458333">
    <property type="protein sequence ID" value="CAI8941062.1"/>
    <property type="molecule type" value="Genomic_DNA"/>
</dbReference>
<evidence type="ECO:0000256" key="9">
    <source>
        <dbReference type="ARBA" id="ARBA00022618"/>
    </source>
</evidence>
<dbReference type="InterPro" id="IPR006094">
    <property type="entry name" value="Oxid_FAD_bind_N"/>
</dbReference>
<dbReference type="SUPFAM" id="SSF56176">
    <property type="entry name" value="FAD-binding/transporter-associated domain-like"/>
    <property type="match status" value="1"/>
</dbReference>
<dbReference type="GO" id="GO:0008762">
    <property type="term" value="F:UDP-N-acetylmuramate dehydrogenase activity"/>
    <property type="evidence" value="ECO:0007669"/>
    <property type="project" value="UniProtKB-EC"/>
</dbReference>
<proteinExistence type="inferred from homology"/>
<keyword evidence="8 20" id="KW-0963">Cytoplasm</keyword>
<evidence type="ECO:0000313" key="22">
    <source>
        <dbReference type="EMBL" id="CAI8941062.1"/>
    </source>
</evidence>
<evidence type="ECO:0000313" key="23">
    <source>
        <dbReference type="Proteomes" id="UP001162030"/>
    </source>
</evidence>
<evidence type="ECO:0000256" key="4">
    <source>
        <dbReference type="ARBA" id="ARBA00004752"/>
    </source>
</evidence>
<dbReference type="PANTHER" id="PTHR21071">
    <property type="entry name" value="UDP-N-ACETYLENOLPYRUVOYLGLUCOSAMINE REDUCTASE"/>
    <property type="match status" value="1"/>
</dbReference>
<dbReference type="Gene3D" id="3.30.465.10">
    <property type="match status" value="1"/>
</dbReference>
<feature type="domain" description="FAD-binding PCMH-type" evidence="21">
    <location>
        <begin position="35"/>
        <end position="215"/>
    </location>
</feature>
<keyword evidence="10 20" id="KW-0285">Flavoprotein</keyword>
<dbReference type="InterPro" id="IPR003170">
    <property type="entry name" value="MurB"/>
</dbReference>
<dbReference type="PANTHER" id="PTHR21071:SF4">
    <property type="entry name" value="UDP-N-ACETYLENOLPYRUVOYLGLUCOSAMINE REDUCTASE"/>
    <property type="match status" value="1"/>
</dbReference>
<comment type="similarity">
    <text evidence="5 20">Belongs to the MurB family.</text>
</comment>
<dbReference type="Gene3D" id="3.30.43.10">
    <property type="entry name" value="Uridine Diphospho-n-acetylenolpyruvylglucosamine Reductase, domain 2"/>
    <property type="match status" value="1"/>
</dbReference>
<dbReference type="InterPro" id="IPR036318">
    <property type="entry name" value="FAD-bd_PCMH-like_sf"/>
</dbReference>
<dbReference type="InterPro" id="IPR016167">
    <property type="entry name" value="FAD-bd_PCMH_sub1"/>
</dbReference>
<keyword evidence="15 20" id="KW-0560">Oxidoreductase</keyword>
<organism evidence="22 23">
    <name type="scientific">Methylocaldum szegediense</name>
    <dbReference type="NCBI Taxonomy" id="73780"/>
    <lineage>
        <taxon>Bacteria</taxon>
        <taxon>Pseudomonadati</taxon>
        <taxon>Pseudomonadota</taxon>
        <taxon>Gammaproteobacteria</taxon>
        <taxon>Methylococcales</taxon>
        <taxon>Methylococcaceae</taxon>
        <taxon>Methylocaldum</taxon>
    </lineage>
</organism>
<evidence type="ECO:0000256" key="17">
    <source>
        <dbReference type="ARBA" id="ARBA00023316"/>
    </source>
</evidence>
<evidence type="ECO:0000256" key="13">
    <source>
        <dbReference type="ARBA" id="ARBA00022960"/>
    </source>
</evidence>
<feature type="active site" evidence="20">
    <location>
        <position position="298"/>
    </location>
</feature>
<evidence type="ECO:0000256" key="12">
    <source>
        <dbReference type="ARBA" id="ARBA00022857"/>
    </source>
</evidence>
<dbReference type="InterPro" id="IPR016169">
    <property type="entry name" value="FAD-bd_PCMH_sub2"/>
</dbReference>
<dbReference type="SUPFAM" id="SSF56194">
    <property type="entry name" value="Uridine diphospho-N-Acetylenolpyruvylglucosamine reductase, MurB, C-terminal domain"/>
    <property type="match status" value="1"/>
</dbReference>
<dbReference type="Gene3D" id="3.90.78.10">
    <property type="entry name" value="UDP-N-acetylenolpyruvoylglucosamine reductase, C-terminal domain"/>
    <property type="match status" value="1"/>
</dbReference>
<keyword evidence="9 20" id="KW-0132">Cell division</keyword>
<keyword evidence="12 20" id="KW-0521">NADP</keyword>
<evidence type="ECO:0000259" key="21">
    <source>
        <dbReference type="PROSITE" id="PS51387"/>
    </source>
</evidence>
<keyword evidence="17 20" id="KW-0961">Cell wall biogenesis/degradation</keyword>
<keyword evidence="13 20" id="KW-0133">Cell shape</keyword>
<dbReference type="InterPro" id="IPR016166">
    <property type="entry name" value="FAD-bd_PCMH"/>
</dbReference>
<keyword evidence="11 20" id="KW-0274">FAD</keyword>
<protein>
    <recommendedName>
        <fullName evidence="7 20">UDP-N-acetylenolpyruvoylglucosamine reductase</fullName>
        <ecNumber evidence="6 20">1.3.1.98</ecNumber>
    </recommendedName>
    <alternativeName>
        <fullName evidence="18 20">UDP-N-acetylmuramate dehydrogenase</fullName>
    </alternativeName>
</protein>
<evidence type="ECO:0000256" key="6">
    <source>
        <dbReference type="ARBA" id="ARBA00012518"/>
    </source>
</evidence>
<evidence type="ECO:0000256" key="3">
    <source>
        <dbReference type="ARBA" id="ARBA00004496"/>
    </source>
</evidence>